<gene>
    <name evidence="2" type="ORF">SAMN02982931_04140</name>
</gene>
<dbReference type="RefSeq" id="WP_090879543.1">
    <property type="nucleotide sequence ID" value="NZ_FMXQ01000010.1"/>
</dbReference>
<evidence type="ECO:0000313" key="2">
    <source>
        <dbReference type="EMBL" id="SDB52620.1"/>
    </source>
</evidence>
<keyword evidence="1" id="KW-0732">Signal</keyword>
<evidence type="ECO:0000313" key="3">
    <source>
        <dbReference type="Proteomes" id="UP000199071"/>
    </source>
</evidence>
<name>A0A1G6E5M5_9HYPH</name>
<keyword evidence="3" id="KW-1185">Reference proteome</keyword>
<dbReference type="STRING" id="665467.SAMN02982931_04140"/>
<reference evidence="2 3" key="1">
    <citation type="submission" date="2016-10" db="EMBL/GenBank/DDBJ databases">
        <authorList>
            <person name="de Groot N.N."/>
        </authorList>
    </citation>
    <scope>NUCLEOTIDE SEQUENCE [LARGE SCALE GENOMIC DNA]</scope>
    <source>
        <strain evidence="2 3">ATCC 35022</strain>
    </source>
</reference>
<evidence type="ECO:0000256" key="1">
    <source>
        <dbReference type="SAM" id="SignalP"/>
    </source>
</evidence>
<dbReference type="AlphaFoldDB" id="A0A1G6E5M5"/>
<sequence length="140" mass="14972">MRRHAIAACLLGLMVVPVSAEEPGTGRYAIQPSVDGFIRLDTETGAMAHCTRRDGVWRCETLAEEKGAIEALDATVRALGARLDDVVGRLAALEAGKPAVEAEPPETVTGIEPAPGFAELLVGRLFQLVRDIRAERQPNS</sequence>
<organism evidence="2 3">
    <name type="scientific">Bauldia litoralis</name>
    <dbReference type="NCBI Taxonomy" id="665467"/>
    <lineage>
        <taxon>Bacteria</taxon>
        <taxon>Pseudomonadati</taxon>
        <taxon>Pseudomonadota</taxon>
        <taxon>Alphaproteobacteria</taxon>
        <taxon>Hyphomicrobiales</taxon>
        <taxon>Kaistiaceae</taxon>
        <taxon>Bauldia</taxon>
    </lineage>
</organism>
<protein>
    <submittedName>
        <fullName evidence="2">Uncharacterized protein</fullName>
    </submittedName>
</protein>
<accession>A0A1G6E5M5</accession>
<proteinExistence type="predicted"/>
<dbReference type="EMBL" id="FMXQ01000010">
    <property type="protein sequence ID" value="SDB52620.1"/>
    <property type="molecule type" value="Genomic_DNA"/>
</dbReference>
<feature type="chain" id="PRO_5011752329" evidence="1">
    <location>
        <begin position="21"/>
        <end position="140"/>
    </location>
</feature>
<dbReference type="OrthoDB" id="7870871at2"/>
<feature type="signal peptide" evidence="1">
    <location>
        <begin position="1"/>
        <end position="20"/>
    </location>
</feature>
<dbReference type="Proteomes" id="UP000199071">
    <property type="component" value="Unassembled WGS sequence"/>
</dbReference>